<dbReference type="AlphaFoldDB" id="A0A1G8N8D1"/>
<accession>A0A1G8N8D1</accession>
<evidence type="ECO:0000313" key="2">
    <source>
        <dbReference type="Proteomes" id="UP000182836"/>
    </source>
</evidence>
<gene>
    <name evidence="1" type="ORF">SAMN04487909_107135</name>
</gene>
<reference evidence="1 2" key="1">
    <citation type="submission" date="2016-10" db="EMBL/GenBank/DDBJ databases">
        <authorList>
            <person name="de Groot N.N."/>
        </authorList>
    </citation>
    <scope>NUCLEOTIDE SEQUENCE [LARGE SCALE GENOMIC DNA]</scope>
    <source>
        <strain evidence="1 2">DSM 2895</strain>
    </source>
</reference>
<dbReference type="EMBL" id="FNED01000007">
    <property type="protein sequence ID" value="SDI76307.1"/>
    <property type="molecule type" value="Genomic_DNA"/>
</dbReference>
<protein>
    <submittedName>
        <fullName evidence="1">Uncharacterized protein</fullName>
    </submittedName>
</protein>
<organism evidence="1 2">
    <name type="scientific">Aneurinibacillus migulanus</name>
    <name type="common">Bacillus migulanus</name>
    <dbReference type="NCBI Taxonomy" id="47500"/>
    <lineage>
        <taxon>Bacteria</taxon>
        <taxon>Bacillati</taxon>
        <taxon>Bacillota</taxon>
        <taxon>Bacilli</taxon>
        <taxon>Bacillales</taxon>
        <taxon>Paenibacillaceae</taxon>
        <taxon>Aneurinibacillus group</taxon>
        <taxon>Aneurinibacillus</taxon>
    </lineage>
</organism>
<proteinExistence type="predicted"/>
<sequence>MNLEILYGAPKKAKNKHMYIKSGTFSPPYKCRAGESSLSILKEKTLRQQLLTESFAIVLFCFLYKRIRINFLSCKDKR</sequence>
<name>A0A1G8N8D1_ANEMI</name>
<dbReference type="Proteomes" id="UP000182836">
    <property type="component" value="Unassembled WGS sequence"/>
</dbReference>
<evidence type="ECO:0000313" key="1">
    <source>
        <dbReference type="EMBL" id="SDI76307.1"/>
    </source>
</evidence>